<dbReference type="OrthoDB" id="9785673at2"/>
<dbReference type="GO" id="GO:0032259">
    <property type="term" value="P:methylation"/>
    <property type="evidence" value="ECO:0007669"/>
    <property type="project" value="UniProtKB-KW"/>
</dbReference>
<dbReference type="SMART" id="SM00967">
    <property type="entry name" value="SpoU_sub_bind"/>
    <property type="match status" value="1"/>
</dbReference>
<evidence type="ECO:0000259" key="4">
    <source>
        <dbReference type="SMART" id="SM00967"/>
    </source>
</evidence>
<name>F3YAZ5_MELPT</name>
<dbReference type="Gene3D" id="3.40.1280.10">
    <property type="match status" value="1"/>
</dbReference>
<comment type="similarity">
    <text evidence="1">Belongs to the class IV-like SAM-binding methyltransferase superfamily. RNA methyltransferase TrmH family.</text>
</comment>
<dbReference type="Gene3D" id="3.30.1330.30">
    <property type="match status" value="1"/>
</dbReference>
<dbReference type="SUPFAM" id="SSF55315">
    <property type="entry name" value="L30e-like"/>
    <property type="match status" value="1"/>
</dbReference>
<keyword evidence="3" id="KW-0808">Transferase</keyword>
<keyword evidence="6" id="KW-1185">Reference proteome</keyword>
<dbReference type="GO" id="GO:0006396">
    <property type="term" value="P:RNA processing"/>
    <property type="evidence" value="ECO:0007669"/>
    <property type="project" value="InterPro"/>
</dbReference>
<reference key="2">
    <citation type="submission" date="2011-04" db="EMBL/GenBank/DDBJ databases">
        <title>Whole genome sequence of Melissococcus plutonius ATCC 35311.</title>
        <authorList>
            <person name="Okumura K."/>
            <person name="Arai R."/>
            <person name="Osaki M."/>
            <person name="Okura M."/>
            <person name="Kirikae T."/>
            <person name="Takamatsu D."/>
            <person name="Akiyama T."/>
        </authorList>
    </citation>
    <scope>NUCLEOTIDE SEQUENCE</scope>
    <source>
        <strain>ATCC 35311</strain>
    </source>
</reference>
<dbReference type="EMBL" id="AP012200">
    <property type="protein sequence ID" value="BAK21673.1"/>
    <property type="molecule type" value="Genomic_DNA"/>
</dbReference>
<dbReference type="InterPro" id="IPR029064">
    <property type="entry name" value="Ribosomal_eL30-like_sf"/>
</dbReference>
<dbReference type="HOGENOM" id="CLU_021322_3_2_9"/>
<dbReference type="Proteomes" id="UP000008456">
    <property type="component" value="Chromosome"/>
</dbReference>
<reference evidence="5 6" key="1">
    <citation type="journal article" date="2011" name="J. Bacteriol.">
        <title>Complete genome sequence of Melissococcus plutonius ATCC 35311.</title>
        <authorList>
            <person name="Okumura K."/>
            <person name="Arai R."/>
            <person name="Okura M."/>
            <person name="Kirikae T."/>
            <person name="Takamatsu D."/>
            <person name="Osaki M."/>
            <person name="Miyoshi-Akiyama T."/>
        </authorList>
    </citation>
    <scope>NUCLEOTIDE SEQUENCE [LARGE SCALE GENOMIC DNA]</scope>
    <source>
        <strain evidence="6">ATCC 35311 / CIP 104052 / LMG 20360 / NCIMB 702443</strain>
    </source>
</reference>
<evidence type="ECO:0000313" key="5">
    <source>
        <dbReference type="EMBL" id="BAK21673.1"/>
    </source>
</evidence>
<gene>
    <name evidence="5" type="ordered locus">MPTP_1222</name>
</gene>
<dbReference type="InterPro" id="IPR051259">
    <property type="entry name" value="rRNA_Methyltransferase"/>
</dbReference>
<dbReference type="GO" id="GO:0008173">
    <property type="term" value="F:RNA methyltransferase activity"/>
    <property type="evidence" value="ECO:0007669"/>
    <property type="project" value="InterPro"/>
</dbReference>
<accession>F3YAZ5</accession>
<dbReference type="STRING" id="940190.MPTP_1222"/>
<protein>
    <submittedName>
        <fullName evidence="5">rRNA methylase</fullName>
    </submittedName>
</protein>
<dbReference type="SUPFAM" id="SSF75217">
    <property type="entry name" value="alpha/beta knot"/>
    <property type="match status" value="1"/>
</dbReference>
<organism evidence="5 6">
    <name type="scientific">Melissococcus plutonius (strain ATCC 35311 / DSM 29964 / CIP 104052 / LMG 20360 / NCIMB 702443)</name>
    <dbReference type="NCBI Taxonomy" id="940190"/>
    <lineage>
        <taxon>Bacteria</taxon>
        <taxon>Bacillati</taxon>
        <taxon>Bacillota</taxon>
        <taxon>Bacilli</taxon>
        <taxon>Lactobacillales</taxon>
        <taxon>Enterococcaceae</taxon>
        <taxon>Melissococcus</taxon>
    </lineage>
</organism>
<dbReference type="GO" id="GO:0003723">
    <property type="term" value="F:RNA binding"/>
    <property type="evidence" value="ECO:0007669"/>
    <property type="project" value="InterPro"/>
</dbReference>
<evidence type="ECO:0000256" key="3">
    <source>
        <dbReference type="ARBA" id="ARBA00022679"/>
    </source>
</evidence>
<dbReference type="KEGG" id="mps:MPTP_1222"/>
<dbReference type="CDD" id="cd18095">
    <property type="entry name" value="SpoU-like_rRNA-MTase"/>
    <property type="match status" value="1"/>
</dbReference>
<dbReference type="InterPro" id="IPR013123">
    <property type="entry name" value="SpoU_subst-bd"/>
</dbReference>
<dbReference type="InterPro" id="IPR029026">
    <property type="entry name" value="tRNA_m1G_MTases_N"/>
</dbReference>
<dbReference type="InterPro" id="IPR053888">
    <property type="entry name" value="MRM3-like_sub_bind"/>
</dbReference>
<evidence type="ECO:0000256" key="2">
    <source>
        <dbReference type="ARBA" id="ARBA00022603"/>
    </source>
</evidence>
<dbReference type="PANTHER" id="PTHR43191:SF2">
    <property type="entry name" value="RRNA METHYLTRANSFERASE 3, MITOCHONDRIAL"/>
    <property type="match status" value="1"/>
</dbReference>
<dbReference type="RefSeq" id="WP_013774111.1">
    <property type="nucleotide sequence ID" value="NC_015516.1"/>
</dbReference>
<dbReference type="PANTHER" id="PTHR43191">
    <property type="entry name" value="RRNA METHYLTRANSFERASE 3"/>
    <property type="match status" value="1"/>
</dbReference>
<dbReference type="GO" id="GO:0005737">
    <property type="term" value="C:cytoplasm"/>
    <property type="evidence" value="ECO:0007669"/>
    <property type="project" value="UniProtKB-ARBA"/>
</dbReference>
<feature type="domain" description="RNA 2-O ribose methyltransferase substrate binding" evidence="4">
    <location>
        <begin position="31"/>
        <end position="103"/>
    </location>
</feature>
<sequence>MKEILSTKNILIKEWRKLQQKKYRQDQKKYIVEGFHLVEEAINTNQSIESILLTSKGKMEWEEWLLDKDFSQIIIVSEEVMHYLSKLPTPQGILAIIAMQEEREIKDIMVDGGWLLLDNIQDPGNVGTMIRTADAAGLAGVILGEGTADIYSTKTLRSMQGSNYHLSILHASLPAVLSQFQEKEIPVFGTEVTQRSVAYTQVKVPHTYGLMVGNEGQGINQSLLTQVDQVIHIPMKGASESLNVAVAAGILIFHFEQIKKG</sequence>
<dbReference type="InterPro" id="IPR001537">
    <property type="entry name" value="SpoU_MeTrfase"/>
</dbReference>
<evidence type="ECO:0000256" key="1">
    <source>
        <dbReference type="ARBA" id="ARBA00007228"/>
    </source>
</evidence>
<evidence type="ECO:0000313" key="6">
    <source>
        <dbReference type="Proteomes" id="UP000008456"/>
    </source>
</evidence>
<dbReference type="Pfam" id="PF00588">
    <property type="entry name" value="SpoU_methylase"/>
    <property type="match status" value="1"/>
</dbReference>
<dbReference type="InterPro" id="IPR029028">
    <property type="entry name" value="Alpha/beta_knot_MTases"/>
</dbReference>
<dbReference type="Pfam" id="PF22435">
    <property type="entry name" value="MRM3-like_sub_bind"/>
    <property type="match status" value="1"/>
</dbReference>
<dbReference type="AlphaFoldDB" id="F3YAZ5"/>
<proteinExistence type="inferred from homology"/>
<keyword evidence="2 5" id="KW-0489">Methyltransferase</keyword>